<reference evidence="1" key="1">
    <citation type="submission" date="2019-11" db="EMBL/GenBank/DDBJ databases">
        <authorList>
            <person name="Liu Y."/>
            <person name="Hou J."/>
            <person name="Li T.-Q."/>
            <person name="Guan C.-H."/>
            <person name="Wu X."/>
            <person name="Wu H.-Z."/>
            <person name="Ling F."/>
            <person name="Zhang R."/>
            <person name="Shi X.-G."/>
            <person name="Ren J.-P."/>
            <person name="Chen E.-F."/>
            <person name="Sun J.-M."/>
        </authorList>
    </citation>
    <scope>NUCLEOTIDE SEQUENCE</scope>
    <source>
        <strain evidence="1">Adult_tree_wgs_1</strain>
        <tissue evidence="1">Leaves</tissue>
    </source>
</reference>
<evidence type="ECO:0000313" key="1">
    <source>
        <dbReference type="EMBL" id="KAF7154564.1"/>
    </source>
</evidence>
<name>A0A834HI17_RHOSS</name>
<proteinExistence type="predicted"/>
<dbReference type="OrthoDB" id="10371116at2759"/>
<evidence type="ECO:0000313" key="2">
    <source>
        <dbReference type="Proteomes" id="UP000626092"/>
    </source>
</evidence>
<dbReference type="Proteomes" id="UP000626092">
    <property type="component" value="Unassembled WGS sequence"/>
</dbReference>
<gene>
    <name evidence="1" type="ORF">RHSIM_Rhsim01G0234900</name>
</gene>
<accession>A0A834HI17</accession>
<comment type="caution">
    <text evidence="1">The sequence shown here is derived from an EMBL/GenBank/DDBJ whole genome shotgun (WGS) entry which is preliminary data.</text>
</comment>
<keyword evidence="2" id="KW-1185">Reference proteome</keyword>
<dbReference type="EMBL" id="WJXA01000001">
    <property type="protein sequence ID" value="KAF7154564.1"/>
    <property type="molecule type" value="Genomic_DNA"/>
</dbReference>
<organism evidence="1 2">
    <name type="scientific">Rhododendron simsii</name>
    <name type="common">Sims's rhododendron</name>
    <dbReference type="NCBI Taxonomy" id="118357"/>
    <lineage>
        <taxon>Eukaryota</taxon>
        <taxon>Viridiplantae</taxon>
        <taxon>Streptophyta</taxon>
        <taxon>Embryophyta</taxon>
        <taxon>Tracheophyta</taxon>
        <taxon>Spermatophyta</taxon>
        <taxon>Magnoliopsida</taxon>
        <taxon>eudicotyledons</taxon>
        <taxon>Gunneridae</taxon>
        <taxon>Pentapetalae</taxon>
        <taxon>asterids</taxon>
        <taxon>Ericales</taxon>
        <taxon>Ericaceae</taxon>
        <taxon>Ericoideae</taxon>
        <taxon>Rhodoreae</taxon>
        <taxon>Rhododendron</taxon>
    </lineage>
</organism>
<dbReference type="AlphaFoldDB" id="A0A834HI17"/>
<sequence>MKMSSFADAKILIATNIFKEIDEWIIVEVEGKSYKVKDSMGLLSLVHEFEVTGVKSQGDKILSHIAPTVTDPMKPINEGKEVWDEPIVFDSGNNIRA</sequence>
<protein>
    <submittedName>
        <fullName evidence="1">Uncharacterized protein</fullName>
    </submittedName>
</protein>